<comment type="similarity">
    <text evidence="2 4">Belongs to the trehalose phosphatase family.</text>
</comment>
<sequence length="265" mass="28374">MASRARLRDSASEHLGLEAETMKDSPSSVRGILAPAPAPNWALFLDLDGTLLDIAATPSSVVMPPTLVRDLQGAARALNGALAIVSGRALGEIDRLLYPLRLAGGSEHGAVVRLPDGTQDQTGAPVPPGWVQAFIELQRAHPGVLIEVKPHNLVAHFRNAPAAETHVRRLAEELLAREPGAFELLEAKMAIEIRPSAATKARPVYRLMELAPFAGRYPVFVGDDVTDEDGFAAARAHGGLALDVATYFGGQPRDVRDWLKRVADL</sequence>
<comment type="function">
    <text evidence="4">Removes the phosphate from trehalose 6-phosphate to produce free trehalose.</text>
</comment>
<keyword evidence="3 4" id="KW-0378">Hydrolase</keyword>
<dbReference type="NCBIfam" id="TIGR00685">
    <property type="entry name" value="T6PP"/>
    <property type="match status" value="1"/>
</dbReference>
<name>A0A3D9Z2B5_9HYPH</name>
<dbReference type="EMBL" id="QUMO01000001">
    <property type="protein sequence ID" value="REF89277.1"/>
    <property type="molecule type" value="Genomic_DNA"/>
</dbReference>
<dbReference type="InterPro" id="IPR044651">
    <property type="entry name" value="OTSB-like"/>
</dbReference>
<dbReference type="PANTHER" id="PTHR43768:SF3">
    <property type="entry name" value="TREHALOSE 6-PHOSPHATE PHOSPHATASE"/>
    <property type="match status" value="1"/>
</dbReference>
<keyword evidence="4" id="KW-0479">Metal-binding</keyword>
<evidence type="ECO:0000256" key="1">
    <source>
        <dbReference type="ARBA" id="ARBA00005199"/>
    </source>
</evidence>
<reference evidence="5 6" key="1">
    <citation type="submission" date="2018-08" db="EMBL/GenBank/DDBJ databases">
        <title>Genomic Encyclopedia of Type Strains, Phase IV (KMG-IV): sequencing the most valuable type-strain genomes for metagenomic binning, comparative biology and taxonomic classification.</title>
        <authorList>
            <person name="Goeker M."/>
        </authorList>
    </citation>
    <scope>NUCLEOTIDE SEQUENCE [LARGE SCALE GENOMIC DNA]</scope>
    <source>
        <strain evidence="5 6">BW863</strain>
    </source>
</reference>
<dbReference type="RefSeq" id="WP_165204071.1">
    <property type="nucleotide sequence ID" value="NZ_CP025086.1"/>
</dbReference>
<dbReference type="AlphaFoldDB" id="A0A3D9Z2B5"/>
<dbReference type="EC" id="3.1.3.12" evidence="4"/>
<dbReference type="Pfam" id="PF02358">
    <property type="entry name" value="Trehalose_PPase"/>
    <property type="match status" value="1"/>
</dbReference>
<comment type="caution">
    <text evidence="5">The sequence shown here is derived from an EMBL/GenBank/DDBJ whole genome shotgun (WGS) entry which is preliminary data.</text>
</comment>
<dbReference type="GO" id="GO:0004805">
    <property type="term" value="F:trehalose-phosphatase activity"/>
    <property type="evidence" value="ECO:0007669"/>
    <property type="project" value="UniProtKB-EC"/>
</dbReference>
<proteinExistence type="inferred from homology"/>
<keyword evidence="4" id="KW-0460">Magnesium</keyword>
<dbReference type="InterPro" id="IPR003337">
    <property type="entry name" value="Trehalose_PPase"/>
</dbReference>
<dbReference type="UniPathway" id="UPA00299"/>
<dbReference type="Proteomes" id="UP000256900">
    <property type="component" value="Unassembled WGS sequence"/>
</dbReference>
<comment type="catalytic activity">
    <reaction evidence="4">
        <text>alpha,alpha-trehalose 6-phosphate + H2O = alpha,alpha-trehalose + phosphate</text>
        <dbReference type="Rhea" id="RHEA:23420"/>
        <dbReference type="ChEBI" id="CHEBI:15377"/>
        <dbReference type="ChEBI" id="CHEBI:16551"/>
        <dbReference type="ChEBI" id="CHEBI:43474"/>
        <dbReference type="ChEBI" id="CHEBI:58429"/>
        <dbReference type="EC" id="3.1.3.12"/>
    </reaction>
</comment>
<dbReference type="InterPro" id="IPR023214">
    <property type="entry name" value="HAD_sf"/>
</dbReference>
<organism evidence="5 6">
    <name type="scientific">Methylovirgula ligni</name>
    <dbReference type="NCBI Taxonomy" id="569860"/>
    <lineage>
        <taxon>Bacteria</taxon>
        <taxon>Pseudomonadati</taxon>
        <taxon>Pseudomonadota</taxon>
        <taxon>Alphaproteobacteria</taxon>
        <taxon>Hyphomicrobiales</taxon>
        <taxon>Beijerinckiaceae</taxon>
        <taxon>Methylovirgula</taxon>
    </lineage>
</organism>
<dbReference type="NCBIfam" id="TIGR01484">
    <property type="entry name" value="HAD-SF-IIB"/>
    <property type="match status" value="1"/>
</dbReference>
<dbReference type="Gene3D" id="3.30.70.1020">
    <property type="entry name" value="Trehalose-6-phosphate phosphatase related protein, domain 2"/>
    <property type="match status" value="1"/>
</dbReference>
<dbReference type="InterPro" id="IPR036412">
    <property type="entry name" value="HAD-like_sf"/>
</dbReference>
<dbReference type="InterPro" id="IPR006379">
    <property type="entry name" value="HAD-SF_hydro_IIB"/>
</dbReference>
<comment type="pathway">
    <text evidence="1 4">Glycan biosynthesis; trehalose biosynthesis.</text>
</comment>
<comment type="cofactor">
    <cofactor evidence="4">
        <name>Mg(2+)</name>
        <dbReference type="ChEBI" id="CHEBI:18420"/>
    </cofactor>
</comment>
<evidence type="ECO:0000256" key="3">
    <source>
        <dbReference type="ARBA" id="ARBA00022801"/>
    </source>
</evidence>
<gene>
    <name evidence="5" type="ORF">DES32_0496</name>
</gene>
<protein>
    <recommendedName>
        <fullName evidence="4">Trehalose 6-phosphate phosphatase</fullName>
        <ecNumber evidence="4">3.1.3.12</ecNumber>
    </recommendedName>
</protein>
<keyword evidence="6" id="KW-1185">Reference proteome</keyword>
<dbReference type="SUPFAM" id="SSF56784">
    <property type="entry name" value="HAD-like"/>
    <property type="match status" value="1"/>
</dbReference>
<dbReference type="Gene3D" id="3.40.50.1000">
    <property type="entry name" value="HAD superfamily/HAD-like"/>
    <property type="match status" value="1"/>
</dbReference>
<evidence type="ECO:0000313" key="6">
    <source>
        <dbReference type="Proteomes" id="UP000256900"/>
    </source>
</evidence>
<evidence type="ECO:0000256" key="2">
    <source>
        <dbReference type="ARBA" id="ARBA00008770"/>
    </source>
</evidence>
<dbReference type="GO" id="GO:0005992">
    <property type="term" value="P:trehalose biosynthetic process"/>
    <property type="evidence" value="ECO:0007669"/>
    <property type="project" value="UniProtKB-UniPathway"/>
</dbReference>
<evidence type="ECO:0000313" key="5">
    <source>
        <dbReference type="EMBL" id="REF89277.1"/>
    </source>
</evidence>
<accession>A0A3D9Z2B5</accession>
<evidence type="ECO:0000256" key="4">
    <source>
        <dbReference type="RuleBase" id="RU361117"/>
    </source>
</evidence>
<dbReference type="PANTHER" id="PTHR43768">
    <property type="entry name" value="TREHALOSE 6-PHOSPHATE PHOSPHATASE"/>
    <property type="match status" value="1"/>
</dbReference>
<dbReference type="GO" id="GO:0046872">
    <property type="term" value="F:metal ion binding"/>
    <property type="evidence" value="ECO:0007669"/>
    <property type="project" value="UniProtKB-KW"/>
</dbReference>